<dbReference type="SUPFAM" id="SSF53448">
    <property type="entry name" value="Nucleotide-diphospho-sugar transferases"/>
    <property type="match status" value="1"/>
</dbReference>
<protein>
    <recommendedName>
        <fullName evidence="1">Glycosyltransferase 2-like domain-containing protein</fullName>
    </recommendedName>
</protein>
<name>I0IHF1_PHYMF</name>
<sequence length="350" mass="37928">MYRAARGPVRHAPPMPEREASLTVVIPSADRPGTLERCLASLAAQRLRPGAVKVGLDGGAGARVEALHRRWSPHVPGLDVRALPRAGSQPARAALLASVQTPYTLCLNDDVEAQPTLVEAHLDRLGAGDPVLVTGPCRQSAADPADPRPATLLDRLVEETDLVFFDASAAAAAGELTYRHCYGLNLSAATELLRRDGGFLDLPGRYGYEDLELAWRLTRRHGVALRWAAGAGVVHTHRLSVEQLCVREERLGATAWDVAARNGGFMRELLGLDCRSADHLSFCRRAVDRGAADAARCRASFERLAAMPAETIPPGSPLLIELQHFWIPLKRQLWRQGLILGAEQEKGRAG</sequence>
<evidence type="ECO:0000313" key="2">
    <source>
        <dbReference type="EMBL" id="BAM04689.1"/>
    </source>
</evidence>
<dbReference type="InterPro" id="IPR029044">
    <property type="entry name" value="Nucleotide-diphossugar_trans"/>
</dbReference>
<dbReference type="Proteomes" id="UP000007881">
    <property type="component" value="Chromosome"/>
</dbReference>
<gene>
    <name evidence="2" type="ordered locus">PSMK_25300</name>
</gene>
<feature type="domain" description="Glycosyltransferase 2-like" evidence="1">
    <location>
        <begin position="23"/>
        <end position="150"/>
    </location>
</feature>
<dbReference type="STRING" id="1142394.PSMK_25300"/>
<dbReference type="HOGENOM" id="CLU_791915_0_0_0"/>
<dbReference type="KEGG" id="phm:PSMK_25300"/>
<organism evidence="2 3">
    <name type="scientific">Phycisphaera mikurensis (strain NBRC 102666 / KCTC 22515 / FYK2301M01)</name>
    <dbReference type="NCBI Taxonomy" id="1142394"/>
    <lineage>
        <taxon>Bacteria</taxon>
        <taxon>Pseudomonadati</taxon>
        <taxon>Planctomycetota</taxon>
        <taxon>Phycisphaerae</taxon>
        <taxon>Phycisphaerales</taxon>
        <taxon>Phycisphaeraceae</taxon>
        <taxon>Phycisphaera</taxon>
    </lineage>
</organism>
<accession>I0IHF1</accession>
<keyword evidence="3" id="KW-1185">Reference proteome</keyword>
<proteinExistence type="predicted"/>
<dbReference type="Pfam" id="PF00535">
    <property type="entry name" value="Glycos_transf_2"/>
    <property type="match status" value="1"/>
</dbReference>
<reference evidence="2 3" key="1">
    <citation type="submission" date="2012-02" db="EMBL/GenBank/DDBJ databases">
        <title>Complete genome sequence of Phycisphaera mikurensis NBRC 102666.</title>
        <authorList>
            <person name="Ankai A."/>
            <person name="Hosoyama A."/>
            <person name="Terui Y."/>
            <person name="Sekine M."/>
            <person name="Fukai R."/>
            <person name="Kato Y."/>
            <person name="Nakamura S."/>
            <person name="Yamada-Narita S."/>
            <person name="Kawakoshi A."/>
            <person name="Fukunaga Y."/>
            <person name="Yamazaki S."/>
            <person name="Fujita N."/>
        </authorList>
    </citation>
    <scope>NUCLEOTIDE SEQUENCE [LARGE SCALE GENOMIC DNA]</scope>
    <source>
        <strain evidence="3">NBRC 102666 / KCTC 22515 / FYK2301M01</strain>
    </source>
</reference>
<dbReference type="AlphaFoldDB" id="I0IHF1"/>
<dbReference type="Gene3D" id="3.90.550.10">
    <property type="entry name" value="Spore Coat Polysaccharide Biosynthesis Protein SpsA, Chain A"/>
    <property type="match status" value="1"/>
</dbReference>
<dbReference type="CDD" id="cd00761">
    <property type="entry name" value="Glyco_tranf_GTA_type"/>
    <property type="match status" value="1"/>
</dbReference>
<dbReference type="InterPro" id="IPR001173">
    <property type="entry name" value="Glyco_trans_2-like"/>
</dbReference>
<dbReference type="eggNOG" id="COG1216">
    <property type="taxonomic scope" value="Bacteria"/>
</dbReference>
<evidence type="ECO:0000313" key="3">
    <source>
        <dbReference type="Proteomes" id="UP000007881"/>
    </source>
</evidence>
<evidence type="ECO:0000259" key="1">
    <source>
        <dbReference type="Pfam" id="PF00535"/>
    </source>
</evidence>
<dbReference type="EMBL" id="AP012338">
    <property type="protein sequence ID" value="BAM04689.1"/>
    <property type="molecule type" value="Genomic_DNA"/>
</dbReference>